<dbReference type="EMBL" id="BAAAPW010000002">
    <property type="protein sequence ID" value="GAA2036258.1"/>
    <property type="molecule type" value="Genomic_DNA"/>
</dbReference>
<dbReference type="InterPro" id="IPR018929">
    <property type="entry name" value="DUF2510"/>
</dbReference>
<dbReference type="Proteomes" id="UP001501196">
    <property type="component" value="Unassembled WGS sequence"/>
</dbReference>
<gene>
    <name evidence="4" type="ORF">GCM10009819_21070</name>
</gene>
<evidence type="ECO:0000313" key="5">
    <source>
        <dbReference type="Proteomes" id="UP001501196"/>
    </source>
</evidence>
<dbReference type="Pfam" id="PF10708">
    <property type="entry name" value="DUF2510"/>
    <property type="match status" value="1"/>
</dbReference>
<feature type="transmembrane region" description="Helical" evidence="2">
    <location>
        <begin position="88"/>
        <end position="112"/>
    </location>
</feature>
<evidence type="ECO:0000259" key="3">
    <source>
        <dbReference type="Pfam" id="PF10708"/>
    </source>
</evidence>
<feature type="domain" description="DUF2510" evidence="3">
    <location>
        <begin position="9"/>
        <end position="40"/>
    </location>
</feature>
<sequence length="113" mass="11498">MSPVPPLAAGWHPDPGEPALLRYWDGSGWTPHTASGGSSTAEAHRTMPFPPHRGRHAPTPPGDDRAEHTTVPDRPPPAGEEVARPHGLAVAGAITAAVSLVVACAALGVALAS</sequence>
<dbReference type="RefSeq" id="WP_344372965.1">
    <property type="nucleotide sequence ID" value="NZ_BAAAPW010000002.1"/>
</dbReference>
<feature type="compositionally biased region" description="Basic and acidic residues" evidence="1">
    <location>
        <begin position="62"/>
        <end position="71"/>
    </location>
</feature>
<protein>
    <recommendedName>
        <fullName evidence="3">DUF2510 domain-containing protein</fullName>
    </recommendedName>
</protein>
<keyword evidence="2" id="KW-1133">Transmembrane helix</keyword>
<keyword evidence="2" id="KW-0472">Membrane</keyword>
<evidence type="ECO:0000313" key="4">
    <source>
        <dbReference type="EMBL" id="GAA2036258.1"/>
    </source>
</evidence>
<reference evidence="4 5" key="1">
    <citation type="journal article" date="2019" name="Int. J. Syst. Evol. Microbiol.">
        <title>The Global Catalogue of Microorganisms (GCM) 10K type strain sequencing project: providing services to taxonomists for standard genome sequencing and annotation.</title>
        <authorList>
            <consortium name="The Broad Institute Genomics Platform"/>
            <consortium name="The Broad Institute Genome Sequencing Center for Infectious Disease"/>
            <person name="Wu L."/>
            <person name="Ma J."/>
        </authorList>
    </citation>
    <scope>NUCLEOTIDE SEQUENCE [LARGE SCALE GENOMIC DNA]</scope>
    <source>
        <strain evidence="4 5">JCM 15672</strain>
    </source>
</reference>
<keyword evidence="5" id="KW-1185">Reference proteome</keyword>
<accession>A0ABN2UFS1</accession>
<feature type="compositionally biased region" description="Polar residues" evidence="1">
    <location>
        <begin position="30"/>
        <end position="41"/>
    </location>
</feature>
<evidence type="ECO:0000256" key="2">
    <source>
        <dbReference type="SAM" id="Phobius"/>
    </source>
</evidence>
<feature type="region of interest" description="Disordered" evidence="1">
    <location>
        <begin position="25"/>
        <end position="82"/>
    </location>
</feature>
<name>A0ABN2UFS1_9MICO</name>
<feature type="region of interest" description="Disordered" evidence="1">
    <location>
        <begin position="1"/>
        <end position="20"/>
    </location>
</feature>
<organism evidence="4 5">
    <name type="scientific">Agromyces tropicus</name>
    <dbReference type="NCBI Taxonomy" id="555371"/>
    <lineage>
        <taxon>Bacteria</taxon>
        <taxon>Bacillati</taxon>
        <taxon>Actinomycetota</taxon>
        <taxon>Actinomycetes</taxon>
        <taxon>Micrococcales</taxon>
        <taxon>Microbacteriaceae</taxon>
        <taxon>Agromyces</taxon>
    </lineage>
</organism>
<proteinExistence type="predicted"/>
<comment type="caution">
    <text evidence="4">The sequence shown here is derived from an EMBL/GenBank/DDBJ whole genome shotgun (WGS) entry which is preliminary data.</text>
</comment>
<keyword evidence="2" id="KW-0812">Transmembrane</keyword>
<evidence type="ECO:0000256" key="1">
    <source>
        <dbReference type="SAM" id="MobiDB-lite"/>
    </source>
</evidence>